<keyword evidence="2" id="KW-0489">Methyltransferase</keyword>
<comment type="caution">
    <text evidence="2">The sequence shown here is derived from an EMBL/GenBank/DDBJ whole genome shotgun (WGS) entry which is preliminary data.</text>
</comment>
<dbReference type="SUPFAM" id="SSF53335">
    <property type="entry name" value="S-adenosyl-L-methionine-dependent methyltransferases"/>
    <property type="match status" value="1"/>
</dbReference>
<dbReference type="AlphaFoldDB" id="A0A0C1QL08"/>
<keyword evidence="2" id="KW-0808">Transferase</keyword>
<organism evidence="2 3">
    <name type="scientific">Geobacter soli</name>
    <dbReference type="NCBI Taxonomy" id="1510391"/>
    <lineage>
        <taxon>Bacteria</taxon>
        <taxon>Pseudomonadati</taxon>
        <taxon>Thermodesulfobacteriota</taxon>
        <taxon>Desulfuromonadia</taxon>
        <taxon>Geobacterales</taxon>
        <taxon>Geobacteraceae</taxon>
        <taxon>Geobacter</taxon>
    </lineage>
</organism>
<dbReference type="Proteomes" id="UP000031433">
    <property type="component" value="Unassembled WGS sequence"/>
</dbReference>
<evidence type="ECO:0000313" key="3">
    <source>
        <dbReference type="Proteomes" id="UP000031433"/>
    </source>
</evidence>
<dbReference type="InterPro" id="IPR029063">
    <property type="entry name" value="SAM-dependent_MTases_sf"/>
</dbReference>
<protein>
    <submittedName>
        <fullName evidence="2">SAM-dependent methyltransferase</fullName>
    </submittedName>
</protein>
<dbReference type="Pfam" id="PF08241">
    <property type="entry name" value="Methyltransf_11"/>
    <property type="match status" value="1"/>
</dbReference>
<sequence>MIPVPVKNIARFLMHRRAWRFVSFDYCPVCDTRSMIVYSRELERWLADLTASWEAGEDFKHMLAMRENFLCVTCMANSRMRMLARTVLDLCGHATSGDLARRLRSDPQFSVYETAAYNIFRIDALKACPRYVVSEYLAPDRFGETIGGVRNESLECLTFPDNSFDVVINSDVLEHVADLHKSLEEVRRVLKPGGYHVLTVPVDYSLEHTVERARMGQGGIEYLRSPVMHGDTVRNTGVLVFRDFGRDAASCLSREGFPCLEMQLPGRHGEIASVFIGKKAA</sequence>
<dbReference type="GO" id="GO:0008757">
    <property type="term" value="F:S-adenosylmethionine-dependent methyltransferase activity"/>
    <property type="evidence" value="ECO:0007669"/>
    <property type="project" value="InterPro"/>
</dbReference>
<dbReference type="Gene3D" id="3.40.50.150">
    <property type="entry name" value="Vaccinia Virus protein VP39"/>
    <property type="match status" value="1"/>
</dbReference>
<evidence type="ECO:0000313" key="2">
    <source>
        <dbReference type="EMBL" id="KIE41302.1"/>
    </source>
</evidence>
<dbReference type="EMBL" id="JXBL01000001">
    <property type="protein sequence ID" value="KIE41302.1"/>
    <property type="molecule type" value="Genomic_DNA"/>
</dbReference>
<proteinExistence type="predicted"/>
<reference evidence="2 3" key="1">
    <citation type="submission" date="2015-01" db="EMBL/GenBank/DDBJ databases">
        <title>Genome sequence of the anaerobic bacterium Geobacter soli GSS01, a dissimilatory Fe(III) reducer from soil.</title>
        <authorList>
            <person name="Yang G."/>
            <person name="Zhou S."/>
        </authorList>
    </citation>
    <scope>NUCLEOTIDE SEQUENCE [LARGE SCALE GENOMIC DNA]</scope>
    <source>
        <strain evidence="2 3">GSS01</strain>
    </source>
</reference>
<dbReference type="CDD" id="cd02440">
    <property type="entry name" value="AdoMet_MTases"/>
    <property type="match status" value="1"/>
</dbReference>
<feature type="domain" description="Methyltransferase type 11" evidence="1">
    <location>
        <begin position="150"/>
        <end position="197"/>
    </location>
</feature>
<accession>A0A0C1QL08</accession>
<name>A0A0C1QL08_9BACT</name>
<dbReference type="RefSeq" id="WP_039642924.1">
    <property type="nucleotide sequence ID" value="NZ_JXBL01000001.1"/>
</dbReference>
<keyword evidence="3" id="KW-1185">Reference proteome</keyword>
<dbReference type="GO" id="GO:0032259">
    <property type="term" value="P:methylation"/>
    <property type="evidence" value="ECO:0007669"/>
    <property type="project" value="UniProtKB-KW"/>
</dbReference>
<gene>
    <name evidence="2" type="ORF">SE37_00950</name>
</gene>
<dbReference type="InterPro" id="IPR013216">
    <property type="entry name" value="Methyltransf_11"/>
</dbReference>
<evidence type="ECO:0000259" key="1">
    <source>
        <dbReference type="Pfam" id="PF08241"/>
    </source>
</evidence>